<feature type="compositionally biased region" description="Basic and acidic residues" evidence="8">
    <location>
        <begin position="560"/>
        <end position="583"/>
    </location>
</feature>
<dbReference type="PRINTS" id="PR00171">
    <property type="entry name" value="SUGRTRNSPORT"/>
</dbReference>
<comment type="subcellular location">
    <subcellularLocation>
        <location evidence="1">Membrane</location>
        <topology evidence="1">Multi-pass membrane protein</topology>
    </subcellularLocation>
</comment>
<feature type="transmembrane region" description="Helical" evidence="9">
    <location>
        <begin position="333"/>
        <end position="354"/>
    </location>
</feature>
<dbReference type="PROSITE" id="PS50850">
    <property type="entry name" value="MFS"/>
    <property type="match status" value="1"/>
</dbReference>
<evidence type="ECO:0000256" key="6">
    <source>
        <dbReference type="ARBA" id="ARBA00023136"/>
    </source>
</evidence>
<sequence>MAKFKDTLAKYNVAHKLYKQSLLNTVCVVAGISIFFFGYDQGLMGGVNTARSYAELMGFGHWDEQQQIVIVDKPLLQGGIVAVYYLPGTLVGCLFGGWLGDKYGRIATIGLACLWCIFAAALQSAAQNANWMFCARVLNGIGTGILNAITPVWATETASHTSRGQFVAVEFTLNIFGVVVAYWLEFGTSKYKDPNSSFIWRFPVAFQILPLIILFVVIWFMPESPRWLVKVGREDEARFILQRLRGSEGEDGEQAEAELQDIINIRNLEDETSNQQSYLHMLFGIGSGKLHTGRRVQLVIWLQILQEWIGIAGITIYGPQIFTIAGISASDRLWVSGINNITYMFATLICVFTLDRIGRRWTLYWGSVGQGICMFVAGGLARATINAGDSHTKSQVGGAATFFVFLYTAIFGATWLTVPWLYPAEIFPLQVRAKGNAWGVVGWSIGNGWCVLLLPTIFDRLNEKTLYIFGGVNVLTIFIVWALYPESNQRTLEEMDLVFASDSIWTWEAEKNFARLKEENPQLVQSAKTSGHGAVDAEKGVGSRKASLVPGRKASLVPRDVSDDRRNGLKTSDDNDKSSVSHV</sequence>
<dbReference type="GO" id="GO:0005351">
    <property type="term" value="F:carbohydrate:proton symporter activity"/>
    <property type="evidence" value="ECO:0007669"/>
    <property type="project" value="TreeGrafter"/>
</dbReference>
<reference evidence="11" key="1">
    <citation type="submission" date="2023-06" db="EMBL/GenBank/DDBJ databases">
        <title>Conoideocrella luteorostrata (Hypocreales: Clavicipitaceae), a potential biocontrol fungus for elongate hemlock scale in United States Christmas tree production areas.</title>
        <authorList>
            <person name="Barrett H."/>
            <person name="Lovett B."/>
            <person name="Macias A.M."/>
            <person name="Stajich J.E."/>
            <person name="Kasson M.T."/>
        </authorList>
    </citation>
    <scope>NUCLEOTIDE SEQUENCE</scope>
    <source>
        <strain evidence="11">ARSEF 14590</strain>
    </source>
</reference>
<comment type="similarity">
    <text evidence="2 7">Belongs to the major facilitator superfamily. Sugar transporter (TC 2.A.1.1) family.</text>
</comment>
<dbReference type="InterPro" id="IPR036259">
    <property type="entry name" value="MFS_trans_sf"/>
</dbReference>
<comment type="caution">
    <text evidence="11">The sequence shown here is derived from an EMBL/GenBank/DDBJ whole genome shotgun (WGS) entry which is preliminary data.</text>
</comment>
<feature type="transmembrane region" description="Helical" evidence="9">
    <location>
        <begin position="137"/>
        <end position="154"/>
    </location>
</feature>
<evidence type="ECO:0000313" key="12">
    <source>
        <dbReference type="Proteomes" id="UP001251528"/>
    </source>
</evidence>
<dbReference type="InterPro" id="IPR003663">
    <property type="entry name" value="Sugar/inositol_transpt"/>
</dbReference>
<feature type="region of interest" description="Disordered" evidence="8">
    <location>
        <begin position="525"/>
        <end position="583"/>
    </location>
</feature>
<dbReference type="PANTHER" id="PTHR48022">
    <property type="entry name" value="PLASTIDIC GLUCOSE TRANSPORTER 4"/>
    <property type="match status" value="1"/>
</dbReference>
<name>A0AAJ0CHG7_9HYPO</name>
<feature type="transmembrane region" description="Helical" evidence="9">
    <location>
        <begin position="106"/>
        <end position="125"/>
    </location>
</feature>
<dbReference type="GO" id="GO:0016020">
    <property type="term" value="C:membrane"/>
    <property type="evidence" value="ECO:0007669"/>
    <property type="project" value="UniProtKB-SubCell"/>
</dbReference>
<accession>A0AAJ0CHG7</accession>
<evidence type="ECO:0000256" key="7">
    <source>
        <dbReference type="RuleBase" id="RU003346"/>
    </source>
</evidence>
<dbReference type="AlphaFoldDB" id="A0AAJ0CHG7"/>
<keyword evidence="3 7" id="KW-0813">Transport</keyword>
<dbReference type="Pfam" id="PF00083">
    <property type="entry name" value="Sugar_tr"/>
    <property type="match status" value="1"/>
</dbReference>
<feature type="transmembrane region" description="Helical" evidence="9">
    <location>
        <begin position="401"/>
        <end position="423"/>
    </location>
</feature>
<dbReference type="SUPFAM" id="SSF103473">
    <property type="entry name" value="MFS general substrate transporter"/>
    <property type="match status" value="1"/>
</dbReference>
<dbReference type="Proteomes" id="UP001251528">
    <property type="component" value="Unassembled WGS sequence"/>
</dbReference>
<evidence type="ECO:0000256" key="9">
    <source>
        <dbReference type="SAM" id="Phobius"/>
    </source>
</evidence>
<feature type="transmembrane region" description="Helical" evidence="9">
    <location>
        <begin position="204"/>
        <end position="221"/>
    </location>
</feature>
<evidence type="ECO:0000256" key="5">
    <source>
        <dbReference type="ARBA" id="ARBA00022989"/>
    </source>
</evidence>
<evidence type="ECO:0000256" key="1">
    <source>
        <dbReference type="ARBA" id="ARBA00004141"/>
    </source>
</evidence>
<feature type="transmembrane region" description="Helical" evidence="9">
    <location>
        <begin position="298"/>
        <end position="318"/>
    </location>
</feature>
<dbReference type="EMBL" id="JASWJB010000231">
    <property type="protein sequence ID" value="KAK2593049.1"/>
    <property type="molecule type" value="Genomic_DNA"/>
</dbReference>
<evidence type="ECO:0000259" key="10">
    <source>
        <dbReference type="PROSITE" id="PS50850"/>
    </source>
</evidence>
<keyword evidence="12" id="KW-1185">Reference proteome</keyword>
<keyword evidence="4 9" id="KW-0812">Transmembrane</keyword>
<feature type="transmembrane region" description="Helical" evidence="9">
    <location>
        <begin position="466"/>
        <end position="484"/>
    </location>
</feature>
<feature type="domain" description="Major facilitator superfamily (MFS) profile" evidence="10">
    <location>
        <begin position="26"/>
        <end position="488"/>
    </location>
</feature>
<keyword evidence="5 9" id="KW-1133">Transmembrane helix</keyword>
<evidence type="ECO:0000256" key="4">
    <source>
        <dbReference type="ARBA" id="ARBA00022692"/>
    </source>
</evidence>
<evidence type="ECO:0000256" key="3">
    <source>
        <dbReference type="ARBA" id="ARBA00022448"/>
    </source>
</evidence>
<dbReference type="InterPro" id="IPR020846">
    <property type="entry name" value="MFS_dom"/>
</dbReference>
<feature type="transmembrane region" description="Helical" evidence="9">
    <location>
        <begin position="361"/>
        <end position="381"/>
    </location>
</feature>
<evidence type="ECO:0000256" key="2">
    <source>
        <dbReference type="ARBA" id="ARBA00010992"/>
    </source>
</evidence>
<feature type="transmembrane region" description="Helical" evidence="9">
    <location>
        <begin position="166"/>
        <end position="184"/>
    </location>
</feature>
<proteinExistence type="inferred from homology"/>
<dbReference type="Gene3D" id="1.20.1250.20">
    <property type="entry name" value="MFS general substrate transporter like domains"/>
    <property type="match status" value="1"/>
</dbReference>
<evidence type="ECO:0000256" key="8">
    <source>
        <dbReference type="SAM" id="MobiDB-lite"/>
    </source>
</evidence>
<dbReference type="NCBIfam" id="TIGR00879">
    <property type="entry name" value="SP"/>
    <property type="match status" value="1"/>
</dbReference>
<dbReference type="PANTHER" id="PTHR48022:SF78">
    <property type="entry name" value="MONOSACCHARIDE TRANSPORTER, PUTATIVE (AFU_ORTHOLOGUE AFUA_2G02110)-RELATED"/>
    <property type="match status" value="1"/>
</dbReference>
<evidence type="ECO:0000313" key="11">
    <source>
        <dbReference type="EMBL" id="KAK2593049.1"/>
    </source>
</evidence>
<protein>
    <recommendedName>
        <fullName evidence="10">Major facilitator superfamily (MFS) profile domain-containing protein</fullName>
    </recommendedName>
</protein>
<keyword evidence="6 9" id="KW-0472">Membrane</keyword>
<dbReference type="FunFam" id="1.20.1250.20:FF:000090">
    <property type="entry name" value="MFS sugar transporter, putative"/>
    <property type="match status" value="1"/>
</dbReference>
<organism evidence="11 12">
    <name type="scientific">Conoideocrella luteorostrata</name>
    <dbReference type="NCBI Taxonomy" id="1105319"/>
    <lineage>
        <taxon>Eukaryota</taxon>
        <taxon>Fungi</taxon>
        <taxon>Dikarya</taxon>
        <taxon>Ascomycota</taxon>
        <taxon>Pezizomycotina</taxon>
        <taxon>Sordariomycetes</taxon>
        <taxon>Hypocreomycetidae</taxon>
        <taxon>Hypocreales</taxon>
        <taxon>Clavicipitaceae</taxon>
        <taxon>Conoideocrella</taxon>
    </lineage>
</organism>
<feature type="transmembrane region" description="Helical" evidence="9">
    <location>
        <begin position="82"/>
        <end position="99"/>
    </location>
</feature>
<dbReference type="InterPro" id="IPR050360">
    <property type="entry name" value="MFS_Sugar_Transporters"/>
</dbReference>
<feature type="transmembrane region" description="Helical" evidence="9">
    <location>
        <begin position="435"/>
        <end position="454"/>
    </location>
</feature>
<dbReference type="InterPro" id="IPR005828">
    <property type="entry name" value="MFS_sugar_transport-like"/>
</dbReference>
<feature type="transmembrane region" description="Helical" evidence="9">
    <location>
        <begin position="21"/>
        <end position="39"/>
    </location>
</feature>
<gene>
    <name evidence="11" type="ORF">QQS21_009257</name>
</gene>